<dbReference type="EMBL" id="BGPR01051911">
    <property type="protein sequence ID" value="GBO28822.1"/>
    <property type="molecule type" value="Genomic_DNA"/>
</dbReference>
<organism evidence="2 3">
    <name type="scientific">Araneus ventricosus</name>
    <name type="common">Orbweaver spider</name>
    <name type="synonym">Epeira ventricosa</name>
    <dbReference type="NCBI Taxonomy" id="182803"/>
    <lineage>
        <taxon>Eukaryota</taxon>
        <taxon>Metazoa</taxon>
        <taxon>Ecdysozoa</taxon>
        <taxon>Arthropoda</taxon>
        <taxon>Chelicerata</taxon>
        <taxon>Arachnida</taxon>
        <taxon>Araneae</taxon>
        <taxon>Araneomorphae</taxon>
        <taxon>Entelegynae</taxon>
        <taxon>Araneoidea</taxon>
        <taxon>Araneidae</taxon>
        <taxon>Araneus</taxon>
    </lineage>
</organism>
<evidence type="ECO:0000313" key="3">
    <source>
        <dbReference type="Proteomes" id="UP000499080"/>
    </source>
</evidence>
<comment type="caution">
    <text evidence="2">The sequence shown here is derived from an EMBL/GenBank/DDBJ whole genome shotgun (WGS) entry which is preliminary data.</text>
</comment>
<dbReference type="Proteomes" id="UP000499080">
    <property type="component" value="Unassembled WGS sequence"/>
</dbReference>
<keyword evidence="3" id="KW-1185">Reference proteome</keyword>
<feature type="region of interest" description="Disordered" evidence="1">
    <location>
        <begin position="1"/>
        <end position="32"/>
    </location>
</feature>
<evidence type="ECO:0000256" key="1">
    <source>
        <dbReference type="SAM" id="MobiDB-lite"/>
    </source>
</evidence>
<protein>
    <submittedName>
        <fullName evidence="2">Uncharacterized protein</fullName>
    </submittedName>
</protein>
<sequence>MPTDSFKGFRVSRDRRGGDRPVMKEKRYNIWK</sequence>
<accession>A0A4Y2VVT1</accession>
<proteinExistence type="predicted"/>
<feature type="compositionally biased region" description="Basic and acidic residues" evidence="1">
    <location>
        <begin position="11"/>
        <end position="32"/>
    </location>
</feature>
<name>A0A4Y2VVT1_ARAVE</name>
<dbReference type="AlphaFoldDB" id="A0A4Y2VVT1"/>
<feature type="non-terminal residue" evidence="2">
    <location>
        <position position="32"/>
    </location>
</feature>
<gene>
    <name evidence="2" type="ORF">AVEN_100357_1</name>
</gene>
<evidence type="ECO:0000313" key="2">
    <source>
        <dbReference type="EMBL" id="GBO28822.1"/>
    </source>
</evidence>
<reference evidence="2 3" key="1">
    <citation type="journal article" date="2019" name="Sci. Rep.">
        <title>Orb-weaving spider Araneus ventricosus genome elucidates the spidroin gene catalogue.</title>
        <authorList>
            <person name="Kono N."/>
            <person name="Nakamura H."/>
            <person name="Ohtoshi R."/>
            <person name="Moran D.A.P."/>
            <person name="Shinohara A."/>
            <person name="Yoshida Y."/>
            <person name="Fujiwara M."/>
            <person name="Mori M."/>
            <person name="Tomita M."/>
            <person name="Arakawa K."/>
        </authorList>
    </citation>
    <scope>NUCLEOTIDE SEQUENCE [LARGE SCALE GENOMIC DNA]</scope>
</reference>